<dbReference type="RefSeq" id="WP_198000349.1">
    <property type="nucleotide sequence ID" value="NZ_CP036269.1"/>
</dbReference>
<protein>
    <submittedName>
        <fullName evidence="4">Methicillin resistance mecR1 protein</fullName>
    </submittedName>
</protein>
<accession>A0A517RBD1</accession>
<dbReference type="Proteomes" id="UP000317171">
    <property type="component" value="Chromosome"/>
</dbReference>
<feature type="region of interest" description="Disordered" evidence="1">
    <location>
        <begin position="370"/>
        <end position="405"/>
    </location>
</feature>
<dbReference type="PROSITE" id="PS00018">
    <property type="entry name" value="EF_HAND_1"/>
    <property type="match status" value="1"/>
</dbReference>
<feature type="compositionally biased region" description="Basic and acidic residues" evidence="1">
    <location>
        <begin position="544"/>
        <end position="589"/>
    </location>
</feature>
<feature type="transmembrane region" description="Helical" evidence="2">
    <location>
        <begin position="47"/>
        <end position="68"/>
    </location>
</feature>
<dbReference type="Gene3D" id="1.10.238.10">
    <property type="entry name" value="EF-hand"/>
    <property type="match status" value="1"/>
</dbReference>
<feature type="region of interest" description="Disordered" evidence="1">
    <location>
        <begin position="432"/>
        <end position="460"/>
    </location>
</feature>
<evidence type="ECO:0000256" key="2">
    <source>
        <dbReference type="SAM" id="Phobius"/>
    </source>
</evidence>
<feature type="transmembrane region" description="Helical" evidence="2">
    <location>
        <begin position="134"/>
        <end position="155"/>
    </location>
</feature>
<gene>
    <name evidence="4" type="primary">mecR1_1</name>
    <name evidence="4" type="ORF">Pan241w_12140</name>
</gene>
<name>A0A517RBD1_9PLAN</name>
<dbReference type="SUPFAM" id="SSF47473">
    <property type="entry name" value="EF-hand"/>
    <property type="match status" value="1"/>
</dbReference>
<dbReference type="GO" id="GO:0005509">
    <property type="term" value="F:calcium ion binding"/>
    <property type="evidence" value="ECO:0007669"/>
    <property type="project" value="InterPro"/>
</dbReference>
<dbReference type="InterPro" id="IPR008756">
    <property type="entry name" value="Peptidase_M56"/>
</dbReference>
<proteinExistence type="predicted"/>
<dbReference type="Pfam" id="PF05569">
    <property type="entry name" value="Peptidase_M56"/>
    <property type="match status" value="1"/>
</dbReference>
<feature type="compositionally biased region" description="Basic and acidic residues" evidence="1">
    <location>
        <begin position="370"/>
        <end position="383"/>
    </location>
</feature>
<feature type="transmembrane region" description="Helical" evidence="2">
    <location>
        <begin position="20"/>
        <end position="40"/>
    </location>
</feature>
<evidence type="ECO:0000259" key="3">
    <source>
        <dbReference type="PROSITE" id="PS50222"/>
    </source>
</evidence>
<evidence type="ECO:0000256" key="1">
    <source>
        <dbReference type="SAM" id="MobiDB-lite"/>
    </source>
</evidence>
<dbReference type="InterPro" id="IPR052173">
    <property type="entry name" value="Beta-lactam_resp_regulator"/>
</dbReference>
<keyword evidence="5" id="KW-1185">Reference proteome</keyword>
<feature type="domain" description="EF-hand" evidence="3">
    <location>
        <begin position="471"/>
        <end position="506"/>
    </location>
</feature>
<dbReference type="CDD" id="cd07341">
    <property type="entry name" value="M56_BlaR1_MecR1_like"/>
    <property type="match status" value="1"/>
</dbReference>
<reference evidence="4 5" key="1">
    <citation type="submission" date="2019-02" db="EMBL/GenBank/DDBJ databases">
        <title>Deep-cultivation of Planctomycetes and their phenomic and genomic characterization uncovers novel biology.</title>
        <authorList>
            <person name="Wiegand S."/>
            <person name="Jogler M."/>
            <person name="Boedeker C."/>
            <person name="Pinto D."/>
            <person name="Vollmers J."/>
            <person name="Rivas-Marin E."/>
            <person name="Kohn T."/>
            <person name="Peeters S.H."/>
            <person name="Heuer A."/>
            <person name="Rast P."/>
            <person name="Oberbeckmann S."/>
            <person name="Bunk B."/>
            <person name="Jeske O."/>
            <person name="Meyerdierks A."/>
            <person name="Storesund J.E."/>
            <person name="Kallscheuer N."/>
            <person name="Luecker S."/>
            <person name="Lage O.M."/>
            <person name="Pohl T."/>
            <person name="Merkel B.J."/>
            <person name="Hornburger P."/>
            <person name="Mueller R.-W."/>
            <person name="Bruemmer F."/>
            <person name="Labrenz M."/>
            <person name="Spormann A.M."/>
            <person name="Op den Camp H."/>
            <person name="Overmann J."/>
            <person name="Amann R."/>
            <person name="Jetten M.S.M."/>
            <person name="Mascher T."/>
            <person name="Medema M.H."/>
            <person name="Devos D.P."/>
            <person name="Kaster A.-K."/>
            <person name="Ovreas L."/>
            <person name="Rohde M."/>
            <person name="Galperin M.Y."/>
            <person name="Jogler C."/>
        </authorList>
    </citation>
    <scope>NUCLEOTIDE SEQUENCE [LARGE SCALE GENOMIC DNA]</scope>
    <source>
        <strain evidence="4 5">Pan241w</strain>
    </source>
</reference>
<feature type="region of interest" description="Disordered" evidence="1">
    <location>
        <begin position="543"/>
        <end position="589"/>
    </location>
</feature>
<dbReference type="AlphaFoldDB" id="A0A517RBD1"/>
<dbReference type="EMBL" id="CP036269">
    <property type="protein sequence ID" value="QDT41154.1"/>
    <property type="molecule type" value="Genomic_DNA"/>
</dbReference>
<dbReference type="InterPro" id="IPR011992">
    <property type="entry name" value="EF-hand-dom_pair"/>
</dbReference>
<evidence type="ECO:0000313" key="4">
    <source>
        <dbReference type="EMBL" id="QDT41154.1"/>
    </source>
</evidence>
<keyword evidence="2" id="KW-0812">Transmembrane</keyword>
<dbReference type="PANTHER" id="PTHR34978">
    <property type="entry name" value="POSSIBLE SENSOR-TRANSDUCER PROTEIN BLAR"/>
    <property type="match status" value="1"/>
</dbReference>
<feature type="compositionally biased region" description="Basic and acidic residues" evidence="1">
    <location>
        <begin position="432"/>
        <end position="459"/>
    </location>
</feature>
<dbReference type="InterPro" id="IPR002048">
    <property type="entry name" value="EF_hand_dom"/>
</dbReference>
<dbReference type="InterPro" id="IPR018247">
    <property type="entry name" value="EF_Hand_1_Ca_BS"/>
</dbReference>
<dbReference type="PANTHER" id="PTHR34978:SF3">
    <property type="entry name" value="SLR0241 PROTEIN"/>
    <property type="match status" value="1"/>
</dbReference>
<dbReference type="KEGG" id="gaz:Pan241w_12140"/>
<evidence type="ECO:0000313" key="5">
    <source>
        <dbReference type="Proteomes" id="UP000317171"/>
    </source>
</evidence>
<dbReference type="PROSITE" id="PS50222">
    <property type="entry name" value="EF_HAND_2"/>
    <property type="match status" value="1"/>
</dbReference>
<keyword evidence="2" id="KW-0472">Membrane</keyword>
<organism evidence="4 5">
    <name type="scientific">Gimesia alba</name>
    <dbReference type="NCBI Taxonomy" id="2527973"/>
    <lineage>
        <taxon>Bacteria</taxon>
        <taxon>Pseudomonadati</taxon>
        <taxon>Planctomycetota</taxon>
        <taxon>Planctomycetia</taxon>
        <taxon>Planctomycetales</taxon>
        <taxon>Planctomycetaceae</taxon>
        <taxon>Gimesia</taxon>
    </lineage>
</organism>
<sequence length="589" mass="65221">MIEHLTSPTAQTVSVTLLHFLWQGAAIALVYWGLQTTFGFKSARVRYVSSLVMLAVLAVCPILTFAVLSDSISSMNSGLADLSHEQAELVDSHKIVTRDLQTARMQDALENSETVKTVKKQWKLNTFLTAIQPYVLVIWLAGVILSGARLTAGVFHIEWLRSGRMPIAAKLSQRSIEFAKRMGLKTARVYSSMRIREAAVVGFWNPVVLLPASWLSALPVDVLEAVIAHELAHIRRFDVWVNLLQRVVETLLFYHPAVWWLSNQIRQEREMCCDEIAVSVTEQRGNYAIALERVARIQAQGGLRLAPAFMGEQKMNLLSRVRNILGQSNPPEHNPACLVGIMVVAVPLMLFGFSGSSSIGNQAVAQEGGKSAEAEAGPRKSAEGKVGVRKSAERDGGGALQGFQPQSKREAALFQMIQQLQQEVSALRREVRSRGTGDRFRESELMRDSFKDGAPEQVDRAGAAKTLPAGWERSKVGKVFKAYDKNGDKFVSLEEWLAMTNGNISDSRRRIQTRRFHATGTGDDKKLSQAEFNFYYTVGRYKNRRDGEGKKRGPRDGEGIKKGLRDGEGIKKGPRDGEGKVKSGPKDEG</sequence>
<dbReference type="Gene3D" id="3.30.2010.10">
    <property type="entry name" value="Metalloproteases ('zincins'), catalytic domain"/>
    <property type="match status" value="1"/>
</dbReference>
<keyword evidence="2" id="KW-1133">Transmembrane helix</keyword>